<comment type="caution">
    <text evidence="6">The sequence shown here is derived from an EMBL/GenBank/DDBJ whole genome shotgun (WGS) entry which is preliminary data.</text>
</comment>
<dbReference type="EMBL" id="JBHSTE010000001">
    <property type="protein sequence ID" value="MFC6331272.1"/>
    <property type="molecule type" value="Genomic_DNA"/>
</dbReference>
<dbReference type="Pfam" id="PF03466">
    <property type="entry name" value="LysR_substrate"/>
    <property type="match status" value="1"/>
</dbReference>
<dbReference type="NCBIfam" id="NF040786">
    <property type="entry name" value="LysR_Sec_metab"/>
    <property type="match status" value="1"/>
</dbReference>
<dbReference type="Proteomes" id="UP001596233">
    <property type="component" value="Unassembled WGS sequence"/>
</dbReference>
<dbReference type="InterPro" id="IPR000847">
    <property type="entry name" value="LysR_HTH_N"/>
</dbReference>
<organism evidence="6 7">
    <name type="scientific">Paenibacillus septentrionalis</name>
    <dbReference type="NCBI Taxonomy" id="429342"/>
    <lineage>
        <taxon>Bacteria</taxon>
        <taxon>Bacillati</taxon>
        <taxon>Bacillota</taxon>
        <taxon>Bacilli</taxon>
        <taxon>Bacillales</taxon>
        <taxon>Paenibacillaceae</taxon>
        <taxon>Paenibacillus</taxon>
    </lineage>
</organism>
<keyword evidence="2" id="KW-0805">Transcription regulation</keyword>
<dbReference type="InterPro" id="IPR047788">
    <property type="entry name" value="LysR-like_Sec_metab"/>
</dbReference>
<dbReference type="Pfam" id="PF00126">
    <property type="entry name" value="HTH_1"/>
    <property type="match status" value="1"/>
</dbReference>
<evidence type="ECO:0000256" key="3">
    <source>
        <dbReference type="ARBA" id="ARBA00023125"/>
    </source>
</evidence>
<dbReference type="PANTHER" id="PTHR30126:SF39">
    <property type="entry name" value="HTH-TYPE TRANSCRIPTIONAL REGULATOR CYSL"/>
    <property type="match status" value="1"/>
</dbReference>
<dbReference type="Gene3D" id="1.10.10.10">
    <property type="entry name" value="Winged helix-like DNA-binding domain superfamily/Winged helix DNA-binding domain"/>
    <property type="match status" value="1"/>
</dbReference>
<gene>
    <name evidence="6" type="ORF">ACFP56_01440</name>
</gene>
<dbReference type="RefSeq" id="WP_379230332.1">
    <property type="nucleotide sequence ID" value="NZ_JBHSTE010000001.1"/>
</dbReference>
<name>A0ABW1UXU7_9BACL</name>
<dbReference type="PRINTS" id="PR00039">
    <property type="entry name" value="HTHLYSR"/>
</dbReference>
<comment type="similarity">
    <text evidence="1">Belongs to the LysR transcriptional regulatory family.</text>
</comment>
<evidence type="ECO:0000256" key="4">
    <source>
        <dbReference type="ARBA" id="ARBA00023163"/>
    </source>
</evidence>
<dbReference type="InterPro" id="IPR005119">
    <property type="entry name" value="LysR_subst-bd"/>
</dbReference>
<dbReference type="InterPro" id="IPR036388">
    <property type="entry name" value="WH-like_DNA-bd_sf"/>
</dbReference>
<keyword evidence="4" id="KW-0804">Transcription</keyword>
<keyword evidence="7" id="KW-1185">Reference proteome</keyword>
<dbReference type="SUPFAM" id="SSF46785">
    <property type="entry name" value="Winged helix' DNA-binding domain"/>
    <property type="match status" value="1"/>
</dbReference>
<accession>A0ABW1UXU7</accession>
<keyword evidence="3" id="KW-0238">DNA-binding</keyword>
<dbReference type="PROSITE" id="PS50931">
    <property type="entry name" value="HTH_LYSR"/>
    <property type="match status" value="1"/>
</dbReference>
<dbReference type="InterPro" id="IPR036390">
    <property type="entry name" value="WH_DNA-bd_sf"/>
</dbReference>
<dbReference type="SUPFAM" id="SSF53850">
    <property type="entry name" value="Periplasmic binding protein-like II"/>
    <property type="match status" value="1"/>
</dbReference>
<evidence type="ECO:0000256" key="1">
    <source>
        <dbReference type="ARBA" id="ARBA00009437"/>
    </source>
</evidence>
<evidence type="ECO:0000256" key="2">
    <source>
        <dbReference type="ARBA" id="ARBA00023015"/>
    </source>
</evidence>
<protein>
    <submittedName>
        <fullName evidence="6">Selenium metabolism-associated LysR family transcriptional regulator</fullName>
    </submittedName>
</protein>
<evidence type="ECO:0000259" key="5">
    <source>
        <dbReference type="PROSITE" id="PS50931"/>
    </source>
</evidence>
<dbReference type="Gene3D" id="3.40.190.290">
    <property type="match status" value="1"/>
</dbReference>
<sequence>MPLNFHQLHIFHTVADRGSFSAAAQALYMTQPAVTMQVQSLEEYFGTKLFMRSTKKIELTEAGKVLLPYAKRSIDLIRDTDQAMTSFTQQQKGRLLLGASLTIGESILPRWLGPFGKEYPNIGISMKVMNTTHLIEEIETHQLNFAIIEAPIQHHDMHIEAVMEDELVLVVPADHPLTKLGTPLSLENVLKYPFILREQGSGTRQVMEDKLIENGYDPQQLQIVMELGSTGAIKSAVEAGLGISFLSVSSVKHEAALGLISVLSIDNVTFKRKFYAVYLKSALLPMSAVTFMNFLRERDLRQWL</sequence>
<reference evidence="7" key="1">
    <citation type="journal article" date="2019" name="Int. J. Syst. Evol. Microbiol.">
        <title>The Global Catalogue of Microorganisms (GCM) 10K type strain sequencing project: providing services to taxonomists for standard genome sequencing and annotation.</title>
        <authorList>
            <consortium name="The Broad Institute Genomics Platform"/>
            <consortium name="The Broad Institute Genome Sequencing Center for Infectious Disease"/>
            <person name="Wu L."/>
            <person name="Ma J."/>
        </authorList>
    </citation>
    <scope>NUCLEOTIDE SEQUENCE [LARGE SCALE GENOMIC DNA]</scope>
    <source>
        <strain evidence="7">PCU 280</strain>
    </source>
</reference>
<evidence type="ECO:0000313" key="6">
    <source>
        <dbReference type="EMBL" id="MFC6331272.1"/>
    </source>
</evidence>
<proteinExistence type="inferred from homology"/>
<dbReference type="PANTHER" id="PTHR30126">
    <property type="entry name" value="HTH-TYPE TRANSCRIPTIONAL REGULATOR"/>
    <property type="match status" value="1"/>
</dbReference>
<dbReference type="CDD" id="cd08420">
    <property type="entry name" value="PBP2_CysL_like"/>
    <property type="match status" value="1"/>
</dbReference>
<feature type="domain" description="HTH lysR-type" evidence="5">
    <location>
        <begin position="3"/>
        <end position="60"/>
    </location>
</feature>
<evidence type="ECO:0000313" key="7">
    <source>
        <dbReference type="Proteomes" id="UP001596233"/>
    </source>
</evidence>